<dbReference type="GeneID" id="7838492"/>
<evidence type="ECO:0000313" key="2">
    <source>
        <dbReference type="Proteomes" id="UP000009168"/>
    </source>
</evidence>
<dbReference type="InParanoid" id="A4VEH4"/>
<name>A4VEH4_TETTS</name>
<accession>A4VEH4</accession>
<proteinExistence type="predicted"/>
<gene>
    <name evidence="1" type="ORF">TTHERM_00161861</name>
</gene>
<dbReference type="Proteomes" id="UP000009168">
    <property type="component" value="Unassembled WGS sequence"/>
</dbReference>
<reference evidence="2" key="1">
    <citation type="journal article" date="2006" name="PLoS Biol.">
        <title>Macronuclear genome sequence of the ciliate Tetrahymena thermophila, a model eukaryote.</title>
        <authorList>
            <person name="Eisen J.A."/>
            <person name="Coyne R.S."/>
            <person name="Wu M."/>
            <person name="Wu D."/>
            <person name="Thiagarajan M."/>
            <person name="Wortman J.R."/>
            <person name="Badger J.H."/>
            <person name="Ren Q."/>
            <person name="Amedeo P."/>
            <person name="Jones K.M."/>
            <person name="Tallon L.J."/>
            <person name="Delcher A.L."/>
            <person name="Salzberg S.L."/>
            <person name="Silva J.C."/>
            <person name="Haas B.J."/>
            <person name="Majoros W.H."/>
            <person name="Farzad M."/>
            <person name="Carlton J.M."/>
            <person name="Smith R.K. Jr."/>
            <person name="Garg J."/>
            <person name="Pearlman R.E."/>
            <person name="Karrer K.M."/>
            <person name="Sun L."/>
            <person name="Manning G."/>
            <person name="Elde N.C."/>
            <person name="Turkewitz A.P."/>
            <person name="Asai D.J."/>
            <person name="Wilkes D.E."/>
            <person name="Wang Y."/>
            <person name="Cai H."/>
            <person name="Collins K."/>
            <person name="Stewart B.A."/>
            <person name="Lee S.R."/>
            <person name="Wilamowska K."/>
            <person name="Weinberg Z."/>
            <person name="Ruzzo W.L."/>
            <person name="Wloga D."/>
            <person name="Gaertig J."/>
            <person name="Frankel J."/>
            <person name="Tsao C.-C."/>
            <person name="Gorovsky M.A."/>
            <person name="Keeling P.J."/>
            <person name="Waller R.F."/>
            <person name="Patron N.J."/>
            <person name="Cherry J.M."/>
            <person name="Stover N.A."/>
            <person name="Krieger C.J."/>
            <person name="del Toro C."/>
            <person name="Ryder H.F."/>
            <person name="Williamson S.C."/>
            <person name="Barbeau R.A."/>
            <person name="Hamilton E.P."/>
            <person name="Orias E."/>
        </authorList>
    </citation>
    <scope>NUCLEOTIDE SEQUENCE [LARGE SCALE GENOMIC DNA]</scope>
    <source>
        <strain evidence="2">SB210</strain>
    </source>
</reference>
<evidence type="ECO:0000313" key="1">
    <source>
        <dbReference type="EMBL" id="EDK31963.2"/>
    </source>
</evidence>
<dbReference type="AlphaFoldDB" id="A4VEH4"/>
<dbReference type="KEGG" id="tet:TTHERM_00161861"/>
<dbReference type="HOGENOM" id="CLU_2089700_0_0_1"/>
<dbReference type="RefSeq" id="XP_001471200.2">
    <property type="nucleotide sequence ID" value="XM_001471150.2"/>
</dbReference>
<organism evidence="1 2">
    <name type="scientific">Tetrahymena thermophila (strain SB210)</name>
    <dbReference type="NCBI Taxonomy" id="312017"/>
    <lineage>
        <taxon>Eukaryota</taxon>
        <taxon>Sar</taxon>
        <taxon>Alveolata</taxon>
        <taxon>Ciliophora</taxon>
        <taxon>Intramacronucleata</taxon>
        <taxon>Oligohymenophorea</taxon>
        <taxon>Hymenostomatida</taxon>
        <taxon>Tetrahymenina</taxon>
        <taxon>Tetrahymenidae</taxon>
        <taxon>Tetrahymena</taxon>
    </lineage>
</organism>
<keyword evidence="2" id="KW-1185">Reference proteome</keyword>
<sequence length="175" mass="21191">MNKQIILNQQINKYKYISWIRSLNNINQTYKVSKSEMSYQSRQFYQQLQKQQQNDVADMSKLAQNGSRLITNQKNNLFKHDINQYINYYDRSDQYLNYQCSSTQRELRKLILENKLLDQIHQQDHLNSGVKQIELNQEVEQNDRFHAYNQNLKQIQSDYFSSSLVEFNKLMNKYI</sequence>
<protein>
    <submittedName>
        <fullName evidence="1">Uncharacterized protein</fullName>
    </submittedName>
</protein>
<dbReference type="EMBL" id="GG662820">
    <property type="protein sequence ID" value="EDK31963.2"/>
    <property type="molecule type" value="Genomic_DNA"/>
</dbReference>